<evidence type="ECO:0000313" key="1">
    <source>
        <dbReference type="EMBL" id="SOC45765.1"/>
    </source>
</evidence>
<dbReference type="RefSeq" id="WP_097142196.1">
    <property type="nucleotide sequence ID" value="NZ_OBQD01000017.1"/>
</dbReference>
<dbReference type="Proteomes" id="UP000219167">
    <property type="component" value="Unassembled WGS sequence"/>
</dbReference>
<dbReference type="Pfam" id="PF13554">
    <property type="entry name" value="Phage_tail_terminator_5"/>
    <property type="match status" value="1"/>
</dbReference>
<dbReference type="EMBL" id="OBQD01000017">
    <property type="protein sequence ID" value="SOC45765.1"/>
    <property type="molecule type" value="Genomic_DNA"/>
</dbReference>
<dbReference type="InterPro" id="IPR025395">
    <property type="entry name" value="Phage_tail_terminator-like"/>
</dbReference>
<dbReference type="OrthoDB" id="7858762at2"/>
<name>A0A285UV30_9HYPH</name>
<accession>A0A285UV30</accession>
<dbReference type="Gene3D" id="3.30.2000.20">
    <property type="match status" value="1"/>
</dbReference>
<keyword evidence="2" id="KW-1185">Reference proteome</keyword>
<protein>
    <submittedName>
        <fullName evidence="1">Uncharacterized protein DUF4128</fullName>
    </submittedName>
</protein>
<evidence type="ECO:0000313" key="2">
    <source>
        <dbReference type="Proteomes" id="UP000219167"/>
    </source>
</evidence>
<dbReference type="AlphaFoldDB" id="A0A285UV30"/>
<proteinExistence type="predicted"/>
<organism evidence="1 2">
    <name type="scientific">Rhizobium subbaraonis</name>
    <dbReference type="NCBI Taxonomy" id="908946"/>
    <lineage>
        <taxon>Bacteria</taxon>
        <taxon>Pseudomonadati</taxon>
        <taxon>Pseudomonadota</taxon>
        <taxon>Alphaproteobacteria</taxon>
        <taxon>Hyphomicrobiales</taxon>
        <taxon>Rhizobiaceae</taxon>
        <taxon>Rhizobium/Agrobacterium group</taxon>
        <taxon>Rhizobium</taxon>
    </lineage>
</organism>
<sequence>MAGTVEQKVFRALVERFQAWPLPTGWTEAANVAYPGLHFTPVAGKPFVSVEVHYNRSVETDISMEMDPIRQGFMRLNVMWPNGQGHVAAIEVAGSIRAHFRRGSKATKEDTVVRIYEDPEIGVILTGDTHINVPVTVRWRAYP</sequence>
<reference evidence="1 2" key="1">
    <citation type="submission" date="2017-08" db="EMBL/GenBank/DDBJ databases">
        <authorList>
            <person name="de Groot N.N."/>
        </authorList>
    </citation>
    <scope>NUCLEOTIDE SEQUENCE [LARGE SCALE GENOMIC DNA]</scope>
    <source>
        <strain evidence="1 2">JC85</strain>
    </source>
</reference>
<gene>
    <name evidence="1" type="ORF">SAMN05892877_117154</name>
</gene>